<dbReference type="RefSeq" id="WP_097077562.1">
    <property type="nucleotide sequence ID" value="NZ_BAABHT010000020.1"/>
</dbReference>
<protein>
    <submittedName>
        <fullName evidence="2">Predicted exporter</fullName>
    </submittedName>
</protein>
<evidence type="ECO:0000313" key="3">
    <source>
        <dbReference type="Proteomes" id="UP000219042"/>
    </source>
</evidence>
<dbReference type="OrthoDB" id="9780358at2"/>
<sequence>MHFSNWQNKLTAFWLLLVAIVAISMATMWFNKNIHIQSNIFALLPQISDNPKLLQSYDKVSEQINHKVFVMLQTQDEAQLNQATQQLLQQATGSQLWQPIQPSLDVDQFGQMLFQYRTGLLSQEDRELLLQQDYAALTEKSMLQLLSPGVPITAQMLQQDPLLLFPRYLLEKSQHNQQNIELEQGWATLREPLDNGQTQLSRLIVLELRQSTYQIDNQQQTLAWIQQQTAQLQQAHVQATWTGTLLFASAGTQSAQKEISTIGVGSSIGIVLLVLFGFRSLRPLLTEFIAVSTGSLIAFAVTHWIFGEIHLMTLVFGASLIGVCVDFSFYFMAMQSISHEKNGFRILMPLLPSLFMGLMTTIIAYFFLSFTPFPAFKQISVFSMVGLFSAWLTTVLLLPRLPALNAKPALKRLHFLGEIRNKIVIYPKRRYAMIAVIVLFSLAGLSQVRFNDDIHNLQSADVTLKQADQNIRQRFGQQQGNDYFIVTGSTAEHVVQQEQQLLERLQLLQQQGKIEQIQAIGQWLNPALQQQNVELLQAIPHTILIDYAEAMGLSVADTLKWQQQLAQQSQLTMQQFAQHPLAQLAISDHERVVLLQGIQDRQALGQLQNEYVYFMQPVQTLSEQFALHRQHAQWLLLAAIVTLAVILGMLYGRKSVLELMLPVSMALACTFAIQAYLGIELNLFSIMATFLILGIGVDYAIFYRHAEQHSFVVAMALFLCMLSTLLGFGLLALSNTYAIFCFGMTVLIGVILSFVFATCLTQTELPK</sequence>
<keyword evidence="3" id="KW-1185">Reference proteome</keyword>
<feature type="transmembrane region" description="Helical" evidence="1">
    <location>
        <begin position="285"/>
        <end position="306"/>
    </location>
</feature>
<dbReference type="GO" id="GO:0005886">
    <property type="term" value="C:plasma membrane"/>
    <property type="evidence" value="ECO:0007669"/>
    <property type="project" value="TreeGrafter"/>
</dbReference>
<feature type="transmembrane region" description="Helical" evidence="1">
    <location>
        <begin position="312"/>
        <end position="334"/>
    </location>
</feature>
<feature type="transmembrane region" description="Helical" evidence="1">
    <location>
        <begin position="737"/>
        <end position="760"/>
    </location>
</feature>
<keyword evidence="1" id="KW-0812">Transmembrane</keyword>
<gene>
    <name evidence="2" type="ORF">SAMN05421731_101280</name>
</gene>
<dbReference type="PANTHER" id="PTHR33406:SF13">
    <property type="entry name" value="MEMBRANE PROTEIN YDFJ"/>
    <property type="match status" value="1"/>
</dbReference>
<accession>A0A240E5U5</accession>
<dbReference type="AlphaFoldDB" id="A0A240E5U5"/>
<reference evidence="3" key="1">
    <citation type="submission" date="2016-09" db="EMBL/GenBank/DDBJ databases">
        <authorList>
            <person name="Varghese N."/>
            <person name="Submissions S."/>
        </authorList>
    </citation>
    <scope>NUCLEOTIDE SEQUENCE [LARGE SCALE GENOMIC DNA]</scope>
    <source>
        <strain evidence="3">ANC 4466</strain>
    </source>
</reference>
<feature type="transmembrane region" description="Helical" evidence="1">
    <location>
        <begin position="259"/>
        <end position="278"/>
    </location>
</feature>
<dbReference type="EMBL" id="OANT01000001">
    <property type="protein sequence ID" value="SNX43245.1"/>
    <property type="molecule type" value="Genomic_DNA"/>
</dbReference>
<feature type="transmembrane region" description="Helical" evidence="1">
    <location>
        <begin position="431"/>
        <end position="450"/>
    </location>
</feature>
<organism evidence="2 3">
    <name type="scientific">Acinetobacter puyangensis</name>
    <dbReference type="NCBI Taxonomy" id="1096779"/>
    <lineage>
        <taxon>Bacteria</taxon>
        <taxon>Pseudomonadati</taxon>
        <taxon>Pseudomonadota</taxon>
        <taxon>Gammaproteobacteria</taxon>
        <taxon>Moraxellales</taxon>
        <taxon>Moraxellaceae</taxon>
        <taxon>Acinetobacter</taxon>
    </lineage>
</organism>
<feature type="transmembrane region" description="Helical" evidence="1">
    <location>
        <begin position="659"/>
        <end position="677"/>
    </location>
</feature>
<keyword evidence="1" id="KW-1133">Transmembrane helix</keyword>
<evidence type="ECO:0000313" key="2">
    <source>
        <dbReference type="EMBL" id="SNX43245.1"/>
    </source>
</evidence>
<feature type="transmembrane region" description="Helical" evidence="1">
    <location>
        <begin position="710"/>
        <end position="731"/>
    </location>
</feature>
<proteinExistence type="predicted"/>
<dbReference type="PANTHER" id="PTHR33406">
    <property type="entry name" value="MEMBRANE PROTEIN MJ1562-RELATED"/>
    <property type="match status" value="1"/>
</dbReference>
<feature type="transmembrane region" description="Helical" evidence="1">
    <location>
        <begin position="346"/>
        <end position="367"/>
    </location>
</feature>
<keyword evidence="1" id="KW-0472">Membrane</keyword>
<dbReference type="Proteomes" id="UP000219042">
    <property type="component" value="Unassembled WGS sequence"/>
</dbReference>
<evidence type="ECO:0000256" key="1">
    <source>
        <dbReference type="SAM" id="Phobius"/>
    </source>
</evidence>
<dbReference type="InterPro" id="IPR050545">
    <property type="entry name" value="Mycobact_MmpL"/>
</dbReference>
<dbReference type="Gene3D" id="1.20.1640.10">
    <property type="entry name" value="Multidrug efflux transporter AcrB transmembrane domain"/>
    <property type="match status" value="2"/>
</dbReference>
<feature type="transmembrane region" description="Helical" evidence="1">
    <location>
        <begin position="634"/>
        <end position="652"/>
    </location>
</feature>
<feature type="transmembrane region" description="Helical" evidence="1">
    <location>
        <begin position="683"/>
        <end position="703"/>
    </location>
</feature>
<dbReference type="SUPFAM" id="SSF82866">
    <property type="entry name" value="Multidrug efflux transporter AcrB transmembrane domain"/>
    <property type="match status" value="2"/>
</dbReference>
<name>A0A240E5U5_9GAMM</name>
<feature type="transmembrane region" description="Helical" evidence="1">
    <location>
        <begin position="379"/>
        <end position="398"/>
    </location>
</feature>